<accession>A0A448S689</accession>
<dbReference type="GO" id="GO:0016020">
    <property type="term" value="C:membrane"/>
    <property type="evidence" value="ECO:0007669"/>
    <property type="project" value="UniProtKB-SubCell"/>
</dbReference>
<keyword evidence="2 5" id="KW-0812">Transmembrane</keyword>
<dbReference type="PROSITE" id="PS52015">
    <property type="entry name" value="TONB_CTD"/>
    <property type="match status" value="1"/>
</dbReference>
<evidence type="ECO:0000256" key="4">
    <source>
        <dbReference type="ARBA" id="ARBA00023136"/>
    </source>
</evidence>
<evidence type="ECO:0000259" key="6">
    <source>
        <dbReference type="PROSITE" id="PS52015"/>
    </source>
</evidence>
<proteinExistence type="predicted"/>
<evidence type="ECO:0000256" key="5">
    <source>
        <dbReference type="SAM" id="Phobius"/>
    </source>
</evidence>
<name>A0A448S689_SERFO</name>
<dbReference type="Gene3D" id="3.30.1150.10">
    <property type="match status" value="1"/>
</dbReference>
<dbReference type="SUPFAM" id="SSF74653">
    <property type="entry name" value="TolA/TonB C-terminal domain"/>
    <property type="match status" value="1"/>
</dbReference>
<gene>
    <name evidence="7" type="ORF">NCTC13193_00688</name>
</gene>
<protein>
    <submittedName>
        <fullName evidence="7">TonB family C-terminal domain</fullName>
    </submittedName>
</protein>
<evidence type="ECO:0000256" key="2">
    <source>
        <dbReference type="ARBA" id="ARBA00022692"/>
    </source>
</evidence>
<sequence>MAALAGLWQGIEWIGAQLWPAVLNGRERGFLSGLWLAGSLMTGGMLYVAFRRRSFSYAAGGSLAAVSLLLLSYLNMPLTPEAERRWLVGHQLEQSEWKEATAYSGQQFDELIQSFPGQLDEWRVLNALEKNREKFPPLGYSPQDSEHITKLWTAALQSPQPDTQAEISALSKMKDATLWMPDQAELWLATGLFSLTITPTSGIAPESFGAISQIFQSAIQSNPRDADAWMGWALATLLVGDSELPLYGSPAPRLQQVTNALIVAGQLEKKGQYQPIIHRRLKQFIDALPAKEKRELDILQARATLLVGSAEPFDPAVVELANQNLIPASSGESGRKPVADSSIHIASVAPFSRAGLSTDGVRRVFGKDKDYATTMLSVDVDERGEPVSVLPFVSSGARELDLSAIRLAYSWRFPASNQPQHRFIPFDFVNTELTSSMYLQLMQQHIATLANLVARHDHAGLRQQEALIRRLNGTVWVGKRNFGLKRDEVYELNKMLMPKTLNDDYFTTTINKIDSLVGKYNQSPELLLLLARQQMLYFSYGMRLKSAEKQKAASSGVSNPWAHLLWDARRNFGRAIAMDPKRADAWYGWGLSWADEDPEKLVGALVYAQRLLHQAETSQSTLYSETMSQSERALEFLKLRLLLGMNLQHQRVGWLDILSARVSQNYQDMISTGSGAPSQPAYMSQEQSSQLVEKVAIRPMPFPRSLELQVPEVPQEKKYSAGIVSVSFEQAGITQATRTLPFFPDVGPQAAGEKTVVIDLDVSAQGKPQLVLISSSSGVALYDEAALAAAWTWQFAKQPVGHLQRVTVSFRR</sequence>
<dbReference type="EMBL" id="LR134492">
    <property type="protein sequence ID" value="VEI63191.1"/>
    <property type="molecule type" value="Genomic_DNA"/>
</dbReference>
<dbReference type="Proteomes" id="UP000270487">
    <property type="component" value="Chromosome"/>
</dbReference>
<organism evidence="7 8">
    <name type="scientific">Serratia fonticola</name>
    <dbReference type="NCBI Taxonomy" id="47917"/>
    <lineage>
        <taxon>Bacteria</taxon>
        <taxon>Pseudomonadati</taxon>
        <taxon>Pseudomonadota</taxon>
        <taxon>Gammaproteobacteria</taxon>
        <taxon>Enterobacterales</taxon>
        <taxon>Yersiniaceae</taxon>
        <taxon>Serratia</taxon>
    </lineage>
</organism>
<dbReference type="AlphaFoldDB" id="A0A448S689"/>
<feature type="domain" description="TonB C-terminal" evidence="6">
    <location>
        <begin position="728"/>
        <end position="812"/>
    </location>
</feature>
<dbReference type="SUPFAM" id="SSF48452">
    <property type="entry name" value="TPR-like"/>
    <property type="match status" value="1"/>
</dbReference>
<reference evidence="7 8" key="1">
    <citation type="submission" date="2018-12" db="EMBL/GenBank/DDBJ databases">
        <authorList>
            <consortium name="Pathogen Informatics"/>
        </authorList>
    </citation>
    <scope>NUCLEOTIDE SEQUENCE [LARGE SCALE GENOMIC DNA]</scope>
    <source>
        <strain evidence="7 8">NCTC13193</strain>
    </source>
</reference>
<evidence type="ECO:0000313" key="7">
    <source>
        <dbReference type="EMBL" id="VEI63191.1"/>
    </source>
</evidence>
<evidence type="ECO:0000256" key="3">
    <source>
        <dbReference type="ARBA" id="ARBA00022989"/>
    </source>
</evidence>
<feature type="transmembrane region" description="Helical" evidence="5">
    <location>
        <begin position="29"/>
        <end position="50"/>
    </location>
</feature>
<keyword evidence="4 5" id="KW-0472">Membrane</keyword>
<keyword evidence="3 5" id="KW-1133">Transmembrane helix</keyword>
<comment type="subcellular location">
    <subcellularLocation>
        <location evidence="1">Membrane</location>
        <topology evidence="1">Single-pass membrane protein</topology>
    </subcellularLocation>
</comment>
<dbReference type="NCBIfam" id="TIGR01352">
    <property type="entry name" value="tonB_Cterm"/>
    <property type="match status" value="1"/>
</dbReference>
<feature type="transmembrane region" description="Helical" evidence="5">
    <location>
        <begin position="57"/>
        <end position="76"/>
    </location>
</feature>
<dbReference type="InterPro" id="IPR011990">
    <property type="entry name" value="TPR-like_helical_dom_sf"/>
</dbReference>
<evidence type="ECO:0000256" key="1">
    <source>
        <dbReference type="ARBA" id="ARBA00004167"/>
    </source>
</evidence>
<dbReference type="InterPro" id="IPR006260">
    <property type="entry name" value="TonB/TolA_C"/>
</dbReference>
<evidence type="ECO:0000313" key="8">
    <source>
        <dbReference type="Proteomes" id="UP000270487"/>
    </source>
</evidence>
<dbReference type="GO" id="GO:0055085">
    <property type="term" value="P:transmembrane transport"/>
    <property type="evidence" value="ECO:0007669"/>
    <property type="project" value="InterPro"/>
</dbReference>
<dbReference type="InterPro" id="IPR037682">
    <property type="entry name" value="TonB_C"/>
</dbReference>